<protein>
    <submittedName>
        <fullName evidence="1">Uncharacterized protein</fullName>
    </submittedName>
</protein>
<proteinExistence type="predicted"/>
<dbReference type="AlphaFoldDB" id="A0A4Y2X546"/>
<evidence type="ECO:0000313" key="2">
    <source>
        <dbReference type="Proteomes" id="UP000499080"/>
    </source>
</evidence>
<evidence type="ECO:0000313" key="1">
    <source>
        <dbReference type="EMBL" id="GBO43940.1"/>
    </source>
</evidence>
<comment type="caution">
    <text evidence="1">The sequence shown here is derived from an EMBL/GenBank/DDBJ whole genome shotgun (WGS) entry which is preliminary data.</text>
</comment>
<gene>
    <name evidence="1" type="ORF">AVEN_20909_1</name>
</gene>
<accession>A0A4Y2X546</accession>
<reference evidence="1 2" key="1">
    <citation type="journal article" date="2019" name="Sci. Rep.">
        <title>Orb-weaving spider Araneus ventricosus genome elucidates the spidroin gene catalogue.</title>
        <authorList>
            <person name="Kono N."/>
            <person name="Nakamura H."/>
            <person name="Ohtoshi R."/>
            <person name="Moran D.A.P."/>
            <person name="Shinohara A."/>
            <person name="Yoshida Y."/>
            <person name="Fujiwara M."/>
            <person name="Mori M."/>
            <person name="Tomita M."/>
            <person name="Arakawa K."/>
        </authorList>
    </citation>
    <scope>NUCLEOTIDE SEQUENCE [LARGE SCALE GENOMIC DNA]</scope>
</reference>
<dbReference type="Proteomes" id="UP000499080">
    <property type="component" value="Unassembled WGS sequence"/>
</dbReference>
<dbReference type="EMBL" id="BGPR01070498">
    <property type="protein sequence ID" value="GBO43940.1"/>
    <property type="molecule type" value="Genomic_DNA"/>
</dbReference>
<name>A0A4Y2X546_ARAVE</name>
<sequence>MYEDSSKSKITRPLKENFNQRFQRDGWHFFILLLHVDMLVVEAFVPSINQCIEIGIEEISVKIVEPCLCSLLNFGIGSELKVTCCEIPAVGQCSHKSHRKNCTKAQRRN</sequence>
<keyword evidence="2" id="KW-1185">Reference proteome</keyword>
<organism evidence="1 2">
    <name type="scientific">Araneus ventricosus</name>
    <name type="common">Orbweaver spider</name>
    <name type="synonym">Epeira ventricosa</name>
    <dbReference type="NCBI Taxonomy" id="182803"/>
    <lineage>
        <taxon>Eukaryota</taxon>
        <taxon>Metazoa</taxon>
        <taxon>Ecdysozoa</taxon>
        <taxon>Arthropoda</taxon>
        <taxon>Chelicerata</taxon>
        <taxon>Arachnida</taxon>
        <taxon>Araneae</taxon>
        <taxon>Araneomorphae</taxon>
        <taxon>Entelegynae</taxon>
        <taxon>Araneoidea</taxon>
        <taxon>Araneidae</taxon>
        <taxon>Araneus</taxon>
    </lineage>
</organism>